<evidence type="ECO:0000256" key="4">
    <source>
        <dbReference type="ARBA" id="ARBA00023002"/>
    </source>
</evidence>
<dbReference type="Gene3D" id="2.40.400.10">
    <property type="entry name" value="Acetoacetate decarboxylase-like"/>
    <property type="match status" value="1"/>
</dbReference>
<dbReference type="GO" id="GO:0004497">
    <property type="term" value="F:monooxygenase activity"/>
    <property type="evidence" value="ECO:0007669"/>
    <property type="project" value="UniProtKB-KW"/>
</dbReference>
<feature type="transmembrane region" description="Helical" evidence="6">
    <location>
        <begin position="29"/>
        <end position="49"/>
    </location>
</feature>
<dbReference type="PANTHER" id="PTHR13789:SF261">
    <property type="entry name" value="HYDROXYLASE, PUTATIVE (AFU_ORTHOLOGUE AFUA_7G00590)-RELATED"/>
    <property type="match status" value="1"/>
</dbReference>
<keyword evidence="4" id="KW-0560">Oxidoreductase</keyword>
<dbReference type="OrthoDB" id="1047367at2759"/>
<keyword evidence="10" id="KW-1185">Reference proteome</keyword>
<evidence type="ECO:0000259" key="8">
    <source>
        <dbReference type="Pfam" id="PF07883"/>
    </source>
</evidence>
<dbReference type="PROSITE" id="PS50007">
    <property type="entry name" value="PIPLC_X_DOMAIN"/>
    <property type="match status" value="1"/>
</dbReference>
<dbReference type="GO" id="GO:0016829">
    <property type="term" value="F:lyase activity"/>
    <property type="evidence" value="ECO:0007669"/>
    <property type="project" value="InterPro"/>
</dbReference>
<dbReference type="SUPFAM" id="SSF51905">
    <property type="entry name" value="FAD/NAD(P)-binding domain"/>
    <property type="match status" value="1"/>
</dbReference>
<evidence type="ECO:0000256" key="1">
    <source>
        <dbReference type="ARBA" id="ARBA00007992"/>
    </source>
</evidence>
<feature type="domain" description="FAD-binding" evidence="7">
    <location>
        <begin position="33"/>
        <end position="389"/>
    </location>
</feature>
<dbReference type="GO" id="GO:0071949">
    <property type="term" value="F:FAD binding"/>
    <property type="evidence" value="ECO:0007669"/>
    <property type="project" value="InterPro"/>
</dbReference>
<sequence length="888" mass="98138">MTGTEMGRDQAVAENNQTNGANGAAVRYVSLYITIVGAGIGGLTAAIFLRRQGHKVTVLEQSRLANELGAAVHLAPNSNGLLRRIGLYAEDYGANPMQRLTEYDSIGKQTRAVELDEPNKIWQHPWLLSHRVSLHEALKQIAISSSGQGPPVELKTSCRVIDVDPNAATTTLDDGRVFHGDLVIGADGVHSKTRSRVSGGGLKTKSSGKSAFRFLIPRKAALGDPATKKFAEQSGELIIWYGKDRRVVMYPCQHNELLNFVCIHPTRESGPARTEKGWNEEGHRSTLLDIYKTFDPALLALLAKADPETLKVWELLDMDTLPTWVHDRLALIGDAAHPFTPHQGQGAGQAIEDAASLSVVLPAGTQACDIPERLSLYESFRYKRAHQIQEYSRIAGRDLGEDGLDMMEYTNYNFGHDEWDHSMNLFRRWDWSRKPHLYWRMPISFGPMPGPRQRFNGQPREALHSTFTTASFKFKTSRTLLQNLFPSPSFSFKSPGTVTYASFSQTTLNKMEWLGGSGYRHFGLYIHGVQYTKKSGEVLSGSFLPILFESLTDPIVSGREELGMPKLYCSLDIYRRTTSYRVQAGWQGATFANFVLENLETVNPEDESGTIGGESDDGIFAYKYIPRVGHLGSIDRGQADVEHATFVPHAEDAKVVPSTVKRVQKASKASISFDPMNWEALPTLHHVISRLAEIPIYEVVGSKVVEGEGVPDSKDLRKINRFITGHTSDGTTTFSSTIAPEAPFEALPDGAEFALCYATSQFPVQMQDDADISTYKHLITDLPGITISTGSILRVVDMMPGALSPMHRTISLDYGVVLEGEVELILDSGEKRLMKRGDISVQRGTNHAWKNVSDTKWARMLYVLLGSEPLVIGGQTLKEDTSTIPGVK</sequence>
<evidence type="ECO:0000256" key="6">
    <source>
        <dbReference type="SAM" id="Phobius"/>
    </source>
</evidence>
<dbReference type="SUPFAM" id="SSF160104">
    <property type="entry name" value="Acetoacetate decarboxylase-like"/>
    <property type="match status" value="1"/>
</dbReference>
<dbReference type="SUPFAM" id="SSF51182">
    <property type="entry name" value="RmlC-like cupins"/>
    <property type="match status" value="1"/>
</dbReference>
<dbReference type="Gene3D" id="2.60.120.10">
    <property type="entry name" value="Jelly Rolls"/>
    <property type="match status" value="1"/>
</dbReference>
<keyword evidence="2" id="KW-0285">Flavoprotein</keyword>
<evidence type="ECO:0000256" key="5">
    <source>
        <dbReference type="ARBA" id="ARBA00023033"/>
    </source>
</evidence>
<reference evidence="9 10" key="1">
    <citation type="journal article" date="2016" name="Nat. Commun.">
        <title>Ectomycorrhizal ecology is imprinted in the genome of the dominant symbiotic fungus Cenococcum geophilum.</title>
        <authorList>
            <consortium name="DOE Joint Genome Institute"/>
            <person name="Peter M."/>
            <person name="Kohler A."/>
            <person name="Ohm R.A."/>
            <person name="Kuo A."/>
            <person name="Krutzmann J."/>
            <person name="Morin E."/>
            <person name="Arend M."/>
            <person name="Barry K.W."/>
            <person name="Binder M."/>
            <person name="Choi C."/>
            <person name="Clum A."/>
            <person name="Copeland A."/>
            <person name="Grisel N."/>
            <person name="Haridas S."/>
            <person name="Kipfer T."/>
            <person name="LaButti K."/>
            <person name="Lindquist E."/>
            <person name="Lipzen A."/>
            <person name="Maire R."/>
            <person name="Meier B."/>
            <person name="Mihaltcheva S."/>
            <person name="Molinier V."/>
            <person name="Murat C."/>
            <person name="Poggeler S."/>
            <person name="Quandt C.A."/>
            <person name="Sperisen C."/>
            <person name="Tritt A."/>
            <person name="Tisserant E."/>
            <person name="Crous P.W."/>
            <person name="Henrissat B."/>
            <person name="Nehls U."/>
            <person name="Egli S."/>
            <person name="Spatafora J.W."/>
            <person name="Grigoriev I.V."/>
            <person name="Martin F.M."/>
        </authorList>
    </citation>
    <scope>NUCLEOTIDE SEQUENCE [LARGE SCALE GENOMIC DNA]</scope>
    <source>
        <strain evidence="9 10">CBS 207.34</strain>
    </source>
</reference>
<accession>A0A8E2EYD6</accession>
<evidence type="ECO:0000313" key="9">
    <source>
        <dbReference type="EMBL" id="OCL07156.1"/>
    </source>
</evidence>
<evidence type="ECO:0000256" key="2">
    <source>
        <dbReference type="ARBA" id="ARBA00022630"/>
    </source>
</evidence>
<dbReference type="Pfam" id="PF01494">
    <property type="entry name" value="FAD_binding_3"/>
    <property type="match status" value="1"/>
</dbReference>
<dbReference type="SUPFAM" id="SSF54373">
    <property type="entry name" value="FAD-linked reductases, C-terminal domain"/>
    <property type="match status" value="1"/>
</dbReference>
<evidence type="ECO:0000259" key="7">
    <source>
        <dbReference type="Pfam" id="PF01494"/>
    </source>
</evidence>
<dbReference type="PRINTS" id="PR00420">
    <property type="entry name" value="RNGMNOXGNASE"/>
</dbReference>
<proteinExistence type="inferred from homology"/>
<name>A0A8E2EYD6_9PEZI</name>
<evidence type="ECO:0000313" key="10">
    <source>
        <dbReference type="Proteomes" id="UP000250140"/>
    </source>
</evidence>
<dbReference type="InterPro" id="IPR023375">
    <property type="entry name" value="ADC_dom_sf"/>
</dbReference>
<keyword evidence="6" id="KW-0812">Transmembrane</keyword>
<comment type="similarity">
    <text evidence="1">Belongs to the paxM FAD-dependent monooxygenase family.</text>
</comment>
<dbReference type="Gene3D" id="3.50.50.60">
    <property type="entry name" value="FAD/NAD(P)-binding domain"/>
    <property type="match status" value="1"/>
</dbReference>
<dbReference type="Pfam" id="PF07883">
    <property type="entry name" value="Cupin_2"/>
    <property type="match status" value="1"/>
</dbReference>
<dbReference type="InterPro" id="IPR014710">
    <property type="entry name" value="RmlC-like_jellyroll"/>
</dbReference>
<gene>
    <name evidence="9" type="ORF">AOQ84DRAFT_320372</name>
</gene>
<dbReference type="InterPro" id="IPR013096">
    <property type="entry name" value="Cupin_2"/>
</dbReference>
<dbReference type="EMBL" id="KV749922">
    <property type="protein sequence ID" value="OCL07156.1"/>
    <property type="molecule type" value="Genomic_DNA"/>
</dbReference>
<protein>
    <submittedName>
        <fullName evidence="9">FAD-binding domain-containing protein</fullName>
    </submittedName>
</protein>
<dbReference type="Proteomes" id="UP000250140">
    <property type="component" value="Unassembled WGS sequence"/>
</dbReference>
<dbReference type="Pfam" id="PF06314">
    <property type="entry name" value="ADC"/>
    <property type="match status" value="1"/>
</dbReference>
<keyword evidence="3" id="KW-0274">FAD</keyword>
<dbReference type="AlphaFoldDB" id="A0A8E2EYD6"/>
<dbReference type="PANTHER" id="PTHR13789">
    <property type="entry name" value="MONOOXYGENASE"/>
    <property type="match status" value="1"/>
</dbReference>
<dbReference type="InterPro" id="IPR002938">
    <property type="entry name" value="FAD-bd"/>
</dbReference>
<feature type="domain" description="Cupin type-2" evidence="8">
    <location>
        <begin position="795"/>
        <end position="863"/>
    </location>
</feature>
<keyword evidence="5" id="KW-0503">Monooxygenase</keyword>
<dbReference type="InterPro" id="IPR036188">
    <property type="entry name" value="FAD/NAD-bd_sf"/>
</dbReference>
<keyword evidence="6" id="KW-0472">Membrane</keyword>
<feature type="non-terminal residue" evidence="9">
    <location>
        <position position="1"/>
    </location>
</feature>
<evidence type="ECO:0000256" key="3">
    <source>
        <dbReference type="ARBA" id="ARBA00022827"/>
    </source>
</evidence>
<dbReference type="InterPro" id="IPR011051">
    <property type="entry name" value="RmlC_Cupin_sf"/>
</dbReference>
<dbReference type="InterPro" id="IPR010451">
    <property type="entry name" value="Acetoacetate_decarboxylase"/>
</dbReference>
<dbReference type="CDD" id="cd02231">
    <property type="entry name" value="cupin_BLL6423-like"/>
    <property type="match status" value="1"/>
</dbReference>
<keyword evidence="6" id="KW-1133">Transmembrane helix</keyword>
<dbReference type="InterPro" id="IPR050493">
    <property type="entry name" value="FAD-dep_Monooxygenase_BioMet"/>
</dbReference>
<organism evidence="9 10">
    <name type="scientific">Glonium stellatum</name>
    <dbReference type="NCBI Taxonomy" id="574774"/>
    <lineage>
        <taxon>Eukaryota</taxon>
        <taxon>Fungi</taxon>
        <taxon>Dikarya</taxon>
        <taxon>Ascomycota</taxon>
        <taxon>Pezizomycotina</taxon>
        <taxon>Dothideomycetes</taxon>
        <taxon>Pleosporomycetidae</taxon>
        <taxon>Gloniales</taxon>
        <taxon>Gloniaceae</taxon>
        <taxon>Glonium</taxon>
    </lineage>
</organism>